<accession>V5G3Y3</accession>
<comment type="caution">
    <text evidence="1">The sequence shown here is derived from an EMBL/GenBank/DDBJ whole genome shotgun (WGS) entry which is preliminary data.</text>
</comment>
<dbReference type="eggNOG" id="ENOG502QW4F">
    <property type="taxonomic scope" value="Eukaryota"/>
</dbReference>
<name>V5G3Y3_BYSSN</name>
<dbReference type="Proteomes" id="UP000018001">
    <property type="component" value="Unassembled WGS sequence"/>
</dbReference>
<evidence type="ECO:0000313" key="2">
    <source>
        <dbReference type="Proteomes" id="UP000018001"/>
    </source>
</evidence>
<dbReference type="EMBL" id="BAUL01000134">
    <property type="protein sequence ID" value="GAD95582.1"/>
    <property type="molecule type" value="Genomic_DNA"/>
</dbReference>
<reference evidence="2" key="1">
    <citation type="journal article" date="2014" name="Genome Announc.">
        <title>Draft genome sequence of the formaldehyde-resistant fungus Byssochlamys spectabilis No. 5 (anamorph Paecilomyces variotii No. 5) (NBRC109023).</title>
        <authorList>
            <person name="Oka T."/>
            <person name="Ekino K."/>
            <person name="Fukuda K."/>
            <person name="Nomura Y."/>
        </authorList>
    </citation>
    <scope>NUCLEOTIDE SEQUENCE [LARGE SCALE GENOMIC DNA]</scope>
    <source>
        <strain evidence="2">No. 5 / NBRC 109023</strain>
    </source>
</reference>
<organism evidence="1 2">
    <name type="scientific">Byssochlamys spectabilis (strain No. 5 / NBRC 109023)</name>
    <name type="common">Paecilomyces variotii</name>
    <dbReference type="NCBI Taxonomy" id="1356009"/>
    <lineage>
        <taxon>Eukaryota</taxon>
        <taxon>Fungi</taxon>
        <taxon>Dikarya</taxon>
        <taxon>Ascomycota</taxon>
        <taxon>Pezizomycotina</taxon>
        <taxon>Eurotiomycetes</taxon>
        <taxon>Eurotiomycetidae</taxon>
        <taxon>Eurotiales</taxon>
        <taxon>Thermoascaceae</taxon>
        <taxon>Paecilomyces</taxon>
    </lineage>
</organism>
<evidence type="ECO:0008006" key="3">
    <source>
        <dbReference type="Google" id="ProtNLM"/>
    </source>
</evidence>
<evidence type="ECO:0000313" key="1">
    <source>
        <dbReference type="EMBL" id="GAD95582.1"/>
    </source>
</evidence>
<dbReference type="InterPro" id="IPR021848">
    <property type="entry name" value="HODM_asu-like"/>
</dbReference>
<sequence>MPRSPFTREARSMPSPDIDAAFEGARFGLHSDYFSDNPRFTTSGSMPPRSPFPSGGGRFDDMGGGYNHEMSLNEKVRKTNLAVALANQSASHRYSQIHPMMCSDGRFPADFQVPKTLESMRLLDNSQLDRILQSYHLPFNVREILTFRGAGPREVPPSRIKHAKLHILLEHLGAHRIPGYEMSRHWTMIDISNLRDVVDKNIETYMPWDTIRATISHQDAAEVIWMKLHDVKITPKVLFILVAVGLFIWNLKRRAREAREAARPNIALPAPKFPPIEPLEDFDWETTEPLKFRPFKPKYHLTMGLQTLDPADLIPMDKTYKERLALRRSLLEQYHETVVAVNDDSDPRTRAAVSELYTYLMGTYLPGRYPTMFKLYRTEYETGVVVMVQNLVTGELWPVEVGKATSTITALETLIKTVDEDFLILLPDESLSPSEKEKKGDEEEEEERKYILEAYATCYPAGFDTRKKLGHRLATIHDPVPGYKEKLERSMDRFFDKLEVGKYVRRVNWSVTTDAELFSAFGNKIHGGAEDELVPLKMENLDLDQTFVRCERQTLHRLPSSGALVFAFHTYRYPIQDIKDEGLGEDLARAIDGLKEGSVPQIHFYKRGPVWGEAIKAYLRS</sequence>
<dbReference type="Pfam" id="PF11927">
    <property type="entry name" value="HODM_asu-like"/>
    <property type="match status" value="1"/>
</dbReference>
<dbReference type="InParanoid" id="V5G3Y3"/>
<gene>
    <name evidence="1" type="ORF">PVAR5_4228</name>
</gene>
<dbReference type="OrthoDB" id="5043642at2759"/>
<keyword evidence="2" id="KW-1185">Reference proteome</keyword>
<dbReference type="AlphaFoldDB" id="V5G3Y3"/>
<dbReference type="HOGENOM" id="CLU_440036_0_0_1"/>
<protein>
    <recommendedName>
        <fullName evidence="3">HRQ family protein</fullName>
    </recommendedName>
</protein>
<proteinExistence type="predicted"/>